<accession>A0A2W5V768</accession>
<dbReference type="Gene3D" id="1.25.40.10">
    <property type="entry name" value="Tetratricopeptide repeat domain"/>
    <property type="match status" value="1"/>
</dbReference>
<dbReference type="SMART" id="SM00028">
    <property type="entry name" value="TPR"/>
    <property type="match status" value="2"/>
</dbReference>
<dbReference type="SUPFAM" id="SSF48452">
    <property type="entry name" value="TPR-like"/>
    <property type="match status" value="1"/>
</dbReference>
<organism evidence="2 3">
    <name type="scientific">Archangium gephyra</name>
    <dbReference type="NCBI Taxonomy" id="48"/>
    <lineage>
        <taxon>Bacteria</taxon>
        <taxon>Pseudomonadati</taxon>
        <taxon>Myxococcota</taxon>
        <taxon>Myxococcia</taxon>
        <taxon>Myxococcales</taxon>
        <taxon>Cystobacterineae</taxon>
        <taxon>Archangiaceae</taxon>
        <taxon>Archangium</taxon>
    </lineage>
</organism>
<dbReference type="Pfam" id="PF14559">
    <property type="entry name" value="TPR_19"/>
    <property type="match status" value="1"/>
</dbReference>
<dbReference type="InterPro" id="IPR011990">
    <property type="entry name" value="TPR-like_helical_dom_sf"/>
</dbReference>
<reference evidence="2 3" key="1">
    <citation type="submission" date="2017-08" db="EMBL/GenBank/DDBJ databases">
        <title>Infants hospitalized years apart are colonized by the same room-sourced microbial strains.</title>
        <authorList>
            <person name="Brooks B."/>
            <person name="Olm M.R."/>
            <person name="Firek B.A."/>
            <person name="Baker R."/>
            <person name="Thomas B.C."/>
            <person name="Morowitz M.J."/>
            <person name="Banfield J.F."/>
        </authorList>
    </citation>
    <scope>NUCLEOTIDE SEQUENCE [LARGE SCALE GENOMIC DNA]</scope>
    <source>
        <strain evidence="2">S2_003_000_R2_14</strain>
    </source>
</reference>
<dbReference type="PROSITE" id="PS50005">
    <property type="entry name" value="TPR"/>
    <property type="match status" value="1"/>
</dbReference>
<protein>
    <submittedName>
        <fullName evidence="2">Uncharacterized protein</fullName>
    </submittedName>
</protein>
<dbReference type="AlphaFoldDB" id="A0A2W5V768"/>
<comment type="caution">
    <text evidence="2">The sequence shown here is derived from an EMBL/GenBank/DDBJ whole genome shotgun (WGS) entry which is preliminary data.</text>
</comment>
<dbReference type="InterPro" id="IPR019734">
    <property type="entry name" value="TPR_rpt"/>
</dbReference>
<proteinExistence type="predicted"/>
<dbReference type="Proteomes" id="UP000249061">
    <property type="component" value="Unassembled WGS sequence"/>
</dbReference>
<evidence type="ECO:0000313" key="2">
    <source>
        <dbReference type="EMBL" id="PZR05931.1"/>
    </source>
</evidence>
<gene>
    <name evidence="2" type="ORF">DI536_31205</name>
</gene>
<feature type="repeat" description="TPR" evidence="1">
    <location>
        <begin position="68"/>
        <end position="101"/>
    </location>
</feature>
<evidence type="ECO:0000256" key="1">
    <source>
        <dbReference type="PROSITE-ProRule" id="PRU00339"/>
    </source>
</evidence>
<name>A0A2W5V768_9BACT</name>
<keyword evidence="1" id="KW-0802">TPR repeat</keyword>
<dbReference type="EMBL" id="QFQP01000041">
    <property type="protein sequence ID" value="PZR05931.1"/>
    <property type="molecule type" value="Genomic_DNA"/>
</dbReference>
<evidence type="ECO:0000313" key="3">
    <source>
        <dbReference type="Proteomes" id="UP000249061"/>
    </source>
</evidence>
<sequence>MELQRIREKVWNGEVLSDSELSTLQRAAVQDGGPVLRTTVAQALINADAITQALPILEAVRRDYPRDAQVHLALGRALISIEKWTEAEAPLRQALTINPGDPEPMKALATIALRRAEWNLARAMVQDVLRIDPLDEEAQFLWSEFQRLAPAELTSGPTVDEFTRALIERLKAQSTPHVVAKGQLAIRLGRGGVARFDLDALFRESIRLGRDVGESAELVARDLAERSLGLPAGRLQLLAKVLPVVRDSSFLERGQGLVRREGPSGLWFFYAVENPEVLLYVPEGLVAAHRISMEQLDEAAWKNLEARGADVRALELEQGALRLSATPTGLWALAHGDGHDAARLLTVSHQAAIEKAAGRGPLRVYLGLRELVLFCREDDATSVKKLEGLDAAREGIVGAWRLLDGKLTAVPEWDFEG</sequence>